<evidence type="ECO:0000313" key="4">
    <source>
        <dbReference type="EMBL" id="KAL3879198.1"/>
    </source>
</evidence>
<gene>
    <name evidence="4" type="ORF">ACJMK2_031507</name>
</gene>
<evidence type="ECO:0000313" key="5">
    <source>
        <dbReference type="Proteomes" id="UP001634394"/>
    </source>
</evidence>
<feature type="region of interest" description="Disordered" evidence="2">
    <location>
        <begin position="268"/>
        <end position="310"/>
    </location>
</feature>
<keyword evidence="1" id="KW-0175">Coiled coil</keyword>
<feature type="coiled-coil region" evidence="1">
    <location>
        <begin position="139"/>
        <end position="166"/>
    </location>
</feature>
<keyword evidence="5" id="KW-1185">Reference proteome</keyword>
<dbReference type="InterPro" id="IPR009917">
    <property type="entry name" value="SRA1/Sec31"/>
</dbReference>
<comment type="caution">
    <text evidence="4">The sequence shown here is derived from an EMBL/GenBank/DDBJ whole genome shotgun (WGS) entry which is preliminary data.</text>
</comment>
<dbReference type="AlphaFoldDB" id="A0ABD3X138"/>
<dbReference type="PANTHER" id="PTHR18834">
    <property type="entry name" value="STEROID RECEPTOR RNA ACTIVATOR 1"/>
    <property type="match status" value="1"/>
</dbReference>
<protein>
    <recommendedName>
        <fullName evidence="3">SRA1/Sec31 domain-containing protein</fullName>
    </recommendedName>
</protein>
<evidence type="ECO:0000256" key="1">
    <source>
        <dbReference type="SAM" id="Coils"/>
    </source>
</evidence>
<evidence type="ECO:0000256" key="2">
    <source>
        <dbReference type="SAM" id="MobiDB-lite"/>
    </source>
</evidence>
<dbReference type="PANTHER" id="PTHR18834:SF2">
    <property type="entry name" value="STEROID RECEPTOR RNA ACTIVATOR 1"/>
    <property type="match status" value="1"/>
</dbReference>
<accession>A0ABD3X138</accession>
<dbReference type="EMBL" id="JBJQND010000004">
    <property type="protein sequence ID" value="KAL3879198.1"/>
    <property type="molecule type" value="Genomic_DNA"/>
</dbReference>
<feature type="compositionally biased region" description="Polar residues" evidence="2">
    <location>
        <begin position="271"/>
        <end position="281"/>
    </location>
</feature>
<dbReference type="InterPro" id="IPR040243">
    <property type="entry name" value="Steroid_recept_RNA_1"/>
</dbReference>
<feature type="region of interest" description="Disordered" evidence="2">
    <location>
        <begin position="1"/>
        <end position="20"/>
    </location>
</feature>
<dbReference type="Proteomes" id="UP001634394">
    <property type="component" value="Unassembled WGS sequence"/>
</dbReference>
<organism evidence="4 5">
    <name type="scientific">Sinanodonta woodiana</name>
    <name type="common">Chinese pond mussel</name>
    <name type="synonym">Anodonta woodiana</name>
    <dbReference type="NCBI Taxonomy" id="1069815"/>
    <lineage>
        <taxon>Eukaryota</taxon>
        <taxon>Metazoa</taxon>
        <taxon>Spiralia</taxon>
        <taxon>Lophotrochozoa</taxon>
        <taxon>Mollusca</taxon>
        <taxon>Bivalvia</taxon>
        <taxon>Autobranchia</taxon>
        <taxon>Heteroconchia</taxon>
        <taxon>Palaeoheterodonta</taxon>
        <taxon>Unionida</taxon>
        <taxon>Unionoidea</taxon>
        <taxon>Unionidae</taxon>
        <taxon>Unioninae</taxon>
        <taxon>Sinanodonta</taxon>
    </lineage>
</organism>
<reference evidence="4 5" key="1">
    <citation type="submission" date="2024-11" db="EMBL/GenBank/DDBJ databases">
        <title>Chromosome-level genome assembly of the freshwater bivalve Anodonta woodiana.</title>
        <authorList>
            <person name="Chen X."/>
        </authorList>
    </citation>
    <scope>NUCLEOTIDE SEQUENCE [LARGE SCALE GENOMIC DNA]</scope>
    <source>
        <strain evidence="4">MN2024</strain>
        <tissue evidence="4">Gills</tissue>
    </source>
</reference>
<feature type="domain" description="SRA1/Sec31" evidence="3">
    <location>
        <begin position="108"/>
        <end position="227"/>
    </location>
</feature>
<proteinExistence type="predicted"/>
<evidence type="ECO:0000259" key="3">
    <source>
        <dbReference type="Pfam" id="PF07304"/>
    </source>
</evidence>
<sequence length="310" mass="34030">MMAAPGPQPGNPERGWNDPPMFNYESVASMQAVPRRNHLNKRVAYPLSPVNIASQKVVTPLDPSSGPPMSPVQLLPPTSDTSMPMPVPLLIPTMVPSFPPSLSGETTPSNKQERLEDLLKRLHLTDDKDMCNYTVGAFVDKLKQCAEELKERAAEEIKRKLDLLKECWLSGKLSEVVKVKVTNLASALKELNFDRANKIHLGLMVDHTAEVNHWMVGIKRIIQETQASHQIPSEDLSQSSQDLLLIDTALSASDTKAILLPTAVDAGKNDAVQSENSSETLPTAEDADKRFDVQDENSSAQNQCTEAEST</sequence>
<feature type="compositionally biased region" description="Pro residues" evidence="2">
    <location>
        <begin position="1"/>
        <end position="10"/>
    </location>
</feature>
<dbReference type="Gene3D" id="1.20.940.10">
    <property type="entry name" value="Functional domain of the splicing factor Prp18"/>
    <property type="match status" value="1"/>
</dbReference>
<feature type="compositionally biased region" description="Polar residues" evidence="2">
    <location>
        <begin position="296"/>
        <end position="310"/>
    </location>
</feature>
<dbReference type="Pfam" id="PF07304">
    <property type="entry name" value="SRA1"/>
    <property type="match status" value="1"/>
</dbReference>
<name>A0ABD3X138_SINWO</name>